<organism evidence="5 6">
    <name type="scientific">Ornithinimicrobium humiphilum</name>
    <dbReference type="NCBI Taxonomy" id="125288"/>
    <lineage>
        <taxon>Bacteria</taxon>
        <taxon>Bacillati</taxon>
        <taxon>Actinomycetota</taxon>
        <taxon>Actinomycetes</taxon>
        <taxon>Micrococcales</taxon>
        <taxon>Ornithinimicrobiaceae</taxon>
        <taxon>Ornithinimicrobium</taxon>
    </lineage>
</organism>
<dbReference type="EMBL" id="VFPU01000001">
    <property type="protein sequence ID" value="TQM97268.1"/>
    <property type="molecule type" value="Genomic_DNA"/>
</dbReference>
<evidence type="ECO:0000313" key="6">
    <source>
        <dbReference type="Proteomes" id="UP000315133"/>
    </source>
</evidence>
<dbReference type="GO" id="GO:0003700">
    <property type="term" value="F:DNA-binding transcription factor activity"/>
    <property type="evidence" value="ECO:0007669"/>
    <property type="project" value="InterPro"/>
</dbReference>
<dbReference type="Pfam" id="PF12833">
    <property type="entry name" value="HTH_18"/>
    <property type="match status" value="1"/>
</dbReference>
<comment type="caution">
    <text evidence="5">The sequence shown here is derived from an EMBL/GenBank/DDBJ whole genome shotgun (WGS) entry which is preliminary data.</text>
</comment>
<dbReference type="PANTHER" id="PTHR46796:SF12">
    <property type="entry name" value="HTH-TYPE DNA-BINDING TRANSCRIPTIONAL ACTIVATOR EUTR"/>
    <property type="match status" value="1"/>
</dbReference>
<dbReference type="GO" id="GO:0043565">
    <property type="term" value="F:sequence-specific DNA binding"/>
    <property type="evidence" value="ECO:0007669"/>
    <property type="project" value="InterPro"/>
</dbReference>
<dbReference type="SMART" id="SM00342">
    <property type="entry name" value="HTH_ARAC"/>
    <property type="match status" value="1"/>
</dbReference>
<evidence type="ECO:0000256" key="3">
    <source>
        <dbReference type="ARBA" id="ARBA00023163"/>
    </source>
</evidence>
<dbReference type="PROSITE" id="PS00041">
    <property type="entry name" value="HTH_ARAC_FAMILY_1"/>
    <property type="match status" value="1"/>
</dbReference>
<dbReference type="Gene3D" id="1.10.10.60">
    <property type="entry name" value="Homeodomain-like"/>
    <property type="match status" value="1"/>
</dbReference>
<dbReference type="AlphaFoldDB" id="A0A543KQD3"/>
<dbReference type="OrthoDB" id="5464689at2"/>
<gene>
    <name evidence="5" type="ORF">FB476_2172</name>
</gene>
<evidence type="ECO:0000256" key="1">
    <source>
        <dbReference type="ARBA" id="ARBA00023015"/>
    </source>
</evidence>
<dbReference type="Proteomes" id="UP000315133">
    <property type="component" value="Unassembled WGS sequence"/>
</dbReference>
<dbReference type="InterPro" id="IPR018060">
    <property type="entry name" value="HTH_AraC"/>
</dbReference>
<protein>
    <submittedName>
        <fullName evidence="5">Helix-turn-helix protein</fullName>
    </submittedName>
</protein>
<sequence>MAGDGRPAPQSGSCGGAGGTPLLDAAASRLLAATALATFPSTYRPPDLRRDSADAHPRALRRALAHIDGHLDRDLSLADAAAVSVRTLQLAFQRHLGTTPSAYLRRARLEQAHRDLLRSSPEETTVAAAARWGFLSSSRFAAHYQQVYAQPPSRTLRG</sequence>
<evidence type="ECO:0000256" key="2">
    <source>
        <dbReference type="ARBA" id="ARBA00023125"/>
    </source>
</evidence>
<proteinExistence type="predicted"/>
<dbReference type="PROSITE" id="PS01124">
    <property type="entry name" value="HTH_ARAC_FAMILY_2"/>
    <property type="match status" value="1"/>
</dbReference>
<evidence type="ECO:0000313" key="5">
    <source>
        <dbReference type="EMBL" id="TQM97268.1"/>
    </source>
</evidence>
<accession>A0A543KQD3</accession>
<keyword evidence="3" id="KW-0804">Transcription</keyword>
<reference evidence="5 6" key="1">
    <citation type="submission" date="2019-06" db="EMBL/GenBank/DDBJ databases">
        <title>Sequencing the genomes of 1000 actinobacteria strains.</title>
        <authorList>
            <person name="Klenk H.-P."/>
        </authorList>
    </citation>
    <scope>NUCLEOTIDE SEQUENCE [LARGE SCALE GENOMIC DNA]</scope>
    <source>
        <strain evidence="5 6">DSM 12362</strain>
    </source>
</reference>
<feature type="domain" description="HTH araC/xylS-type" evidence="4">
    <location>
        <begin position="76"/>
        <end position="158"/>
    </location>
</feature>
<dbReference type="SUPFAM" id="SSF46689">
    <property type="entry name" value="Homeodomain-like"/>
    <property type="match status" value="1"/>
</dbReference>
<evidence type="ECO:0000259" key="4">
    <source>
        <dbReference type="PROSITE" id="PS01124"/>
    </source>
</evidence>
<keyword evidence="1" id="KW-0805">Transcription regulation</keyword>
<dbReference type="InterPro" id="IPR018062">
    <property type="entry name" value="HTH_AraC-typ_CS"/>
</dbReference>
<name>A0A543KQD3_9MICO</name>
<dbReference type="RefSeq" id="WP_141818757.1">
    <property type="nucleotide sequence ID" value="NZ_BAAAIL010000002.1"/>
</dbReference>
<keyword evidence="2" id="KW-0238">DNA-binding</keyword>
<keyword evidence="6" id="KW-1185">Reference proteome</keyword>
<dbReference type="PANTHER" id="PTHR46796">
    <property type="entry name" value="HTH-TYPE TRANSCRIPTIONAL ACTIVATOR RHAS-RELATED"/>
    <property type="match status" value="1"/>
</dbReference>
<dbReference type="InterPro" id="IPR050204">
    <property type="entry name" value="AraC_XylS_family_regulators"/>
</dbReference>
<dbReference type="InterPro" id="IPR009057">
    <property type="entry name" value="Homeodomain-like_sf"/>
</dbReference>